<dbReference type="Gene3D" id="1.25.40.290">
    <property type="entry name" value="ARM repeat domains"/>
    <property type="match status" value="1"/>
</dbReference>
<sequence>MSMTDELLGRDRAEALARLLLNANPAADGDALRGAAASLAGRGLSERARLLAGAMREDHGTAPARLNAIVRAAQQDPEFSGWMLWPVGLAVAWSALEAGAPEAFDDALALLRELTPRMTSEFAIRPLLGDDLPRALAQMQGWTGDPDWHVRRLASEGSRPLLPWAERIPALIADPLPTRGILDALSDDPEEAVRRSVANHVNDHSRHHPGFVVECVAGWRAAGGAHVDRTSRHALRTLVKRGDADALALLGYGLARLDVTPLALSRPRVMIGDEVQFSATITNRGSDAARIMIDYVLAFPDARGRERTKVFKLARRELAPGEAARVSAAQSFRPISTRRYYPGLASLALQINGVVHGRTEFALDEPARHSNAPLPRPTT</sequence>
<evidence type="ECO:0000313" key="1">
    <source>
        <dbReference type="EMBL" id="GAA2186354.1"/>
    </source>
</evidence>
<accession>A0ABN3B466</accession>
<protein>
    <recommendedName>
        <fullName evidence="3">3-methyladenine DNA glycosylase AlkC</fullName>
    </recommendedName>
</protein>
<evidence type="ECO:0000313" key="2">
    <source>
        <dbReference type="Proteomes" id="UP001501084"/>
    </source>
</evidence>
<dbReference type="SUPFAM" id="SSF48371">
    <property type="entry name" value="ARM repeat"/>
    <property type="match status" value="1"/>
</dbReference>
<evidence type="ECO:0008006" key="3">
    <source>
        <dbReference type="Google" id="ProtNLM"/>
    </source>
</evidence>
<keyword evidence="2" id="KW-1185">Reference proteome</keyword>
<gene>
    <name evidence="1" type="ORF">GCM10009786_06750</name>
</gene>
<organism evidence="1 2">
    <name type="scientific">Leucobacter alluvii</name>
    <dbReference type="NCBI Taxonomy" id="340321"/>
    <lineage>
        <taxon>Bacteria</taxon>
        <taxon>Bacillati</taxon>
        <taxon>Actinomycetota</taxon>
        <taxon>Actinomycetes</taxon>
        <taxon>Micrococcales</taxon>
        <taxon>Microbacteriaceae</taxon>
        <taxon>Leucobacter</taxon>
    </lineage>
</organism>
<dbReference type="InterPro" id="IPR016024">
    <property type="entry name" value="ARM-type_fold"/>
</dbReference>
<dbReference type="EMBL" id="BAAAOP010000003">
    <property type="protein sequence ID" value="GAA2186354.1"/>
    <property type="molecule type" value="Genomic_DNA"/>
</dbReference>
<name>A0ABN3B466_9MICO</name>
<dbReference type="RefSeq" id="WP_346057379.1">
    <property type="nucleotide sequence ID" value="NZ_BAAAOP010000003.1"/>
</dbReference>
<comment type="caution">
    <text evidence="1">The sequence shown here is derived from an EMBL/GenBank/DDBJ whole genome shotgun (WGS) entry which is preliminary data.</text>
</comment>
<dbReference type="Proteomes" id="UP001501084">
    <property type="component" value="Unassembled WGS sequence"/>
</dbReference>
<reference evidence="1 2" key="1">
    <citation type="journal article" date="2019" name="Int. J. Syst. Evol. Microbiol.">
        <title>The Global Catalogue of Microorganisms (GCM) 10K type strain sequencing project: providing services to taxonomists for standard genome sequencing and annotation.</title>
        <authorList>
            <consortium name="The Broad Institute Genomics Platform"/>
            <consortium name="The Broad Institute Genome Sequencing Center for Infectious Disease"/>
            <person name="Wu L."/>
            <person name="Ma J."/>
        </authorList>
    </citation>
    <scope>NUCLEOTIDE SEQUENCE [LARGE SCALE GENOMIC DNA]</scope>
    <source>
        <strain evidence="1 2">JCM 14919</strain>
    </source>
</reference>
<proteinExistence type="predicted"/>